<protein>
    <submittedName>
        <fullName evidence="8">20768_t:CDS:1</fullName>
    </submittedName>
</protein>
<dbReference type="PANTHER" id="PTHR43806">
    <property type="entry name" value="PEPTIDASE S8"/>
    <property type="match status" value="1"/>
</dbReference>
<evidence type="ECO:0000256" key="6">
    <source>
        <dbReference type="RuleBase" id="RU003355"/>
    </source>
</evidence>
<dbReference type="Proteomes" id="UP000789405">
    <property type="component" value="Unassembled WGS sequence"/>
</dbReference>
<dbReference type="InterPro" id="IPR036852">
    <property type="entry name" value="Peptidase_S8/S53_dom_sf"/>
</dbReference>
<feature type="active site" description="Charge relay system" evidence="5">
    <location>
        <position position="122"/>
    </location>
</feature>
<keyword evidence="3 5" id="KW-0378">Hydrolase</keyword>
<dbReference type="PROSITE" id="PS00138">
    <property type="entry name" value="SUBTILASE_SER"/>
    <property type="match status" value="1"/>
</dbReference>
<dbReference type="InterPro" id="IPR050131">
    <property type="entry name" value="Peptidase_S8_subtilisin-like"/>
</dbReference>
<keyword evidence="9" id="KW-1185">Reference proteome</keyword>
<dbReference type="FunFam" id="3.40.50.200:FF:000007">
    <property type="entry name" value="Subtilisin-like serine protease"/>
    <property type="match status" value="1"/>
</dbReference>
<evidence type="ECO:0000313" key="9">
    <source>
        <dbReference type="Proteomes" id="UP000789405"/>
    </source>
</evidence>
<feature type="active site" description="Charge relay system" evidence="5">
    <location>
        <position position="155"/>
    </location>
</feature>
<keyword evidence="4 5" id="KW-0720">Serine protease</keyword>
<evidence type="ECO:0000256" key="5">
    <source>
        <dbReference type="PROSITE-ProRule" id="PRU01240"/>
    </source>
</evidence>
<proteinExistence type="inferred from homology"/>
<dbReference type="InterPro" id="IPR015500">
    <property type="entry name" value="Peptidase_S8_subtilisin-rel"/>
</dbReference>
<dbReference type="InterPro" id="IPR023827">
    <property type="entry name" value="Peptidase_S8_Asp-AS"/>
</dbReference>
<dbReference type="GO" id="GO:0006508">
    <property type="term" value="P:proteolysis"/>
    <property type="evidence" value="ECO:0007669"/>
    <property type="project" value="UniProtKB-KW"/>
</dbReference>
<evidence type="ECO:0000256" key="1">
    <source>
        <dbReference type="ARBA" id="ARBA00011073"/>
    </source>
</evidence>
<dbReference type="PANTHER" id="PTHR43806:SF11">
    <property type="entry name" value="CEREVISIN-RELATED"/>
    <property type="match status" value="1"/>
</dbReference>
<dbReference type="PROSITE" id="PS00137">
    <property type="entry name" value="SUBTILASE_HIS"/>
    <property type="match status" value="1"/>
</dbReference>
<dbReference type="PROSITE" id="PS00136">
    <property type="entry name" value="SUBTILASE_ASP"/>
    <property type="match status" value="1"/>
</dbReference>
<comment type="similarity">
    <text evidence="1 5 6">Belongs to the peptidase S8 family.</text>
</comment>
<evidence type="ECO:0000313" key="8">
    <source>
        <dbReference type="EMBL" id="CAG8454090.1"/>
    </source>
</evidence>
<name>A0A9N8VKJ0_9GLOM</name>
<gene>
    <name evidence="8" type="ORF">DERYTH_LOCUS671</name>
</gene>
<dbReference type="Gene3D" id="3.40.50.200">
    <property type="entry name" value="Peptidase S8/S53 domain"/>
    <property type="match status" value="1"/>
</dbReference>
<dbReference type="PRINTS" id="PR00723">
    <property type="entry name" value="SUBTILISIN"/>
</dbReference>
<reference evidence="8" key="1">
    <citation type="submission" date="2021-06" db="EMBL/GenBank/DDBJ databases">
        <authorList>
            <person name="Kallberg Y."/>
            <person name="Tangrot J."/>
            <person name="Rosling A."/>
        </authorList>
    </citation>
    <scope>NUCLEOTIDE SEQUENCE</scope>
    <source>
        <strain evidence="8">MA453B</strain>
    </source>
</reference>
<dbReference type="InterPro" id="IPR000209">
    <property type="entry name" value="Peptidase_S8/S53_dom"/>
</dbReference>
<dbReference type="OrthoDB" id="206201at2759"/>
<dbReference type="EMBL" id="CAJVPY010000157">
    <property type="protein sequence ID" value="CAG8454090.1"/>
    <property type="molecule type" value="Genomic_DNA"/>
</dbReference>
<sequence length="366" mass="40011">MLSTCLEKKINIFDPFAVSQEVSNEVENEVLVFHFDKFTAYFCDFDPHFAMNVLSKIEGVLLIEKPKIASLDRSIIDLLDGTTRSKTTLYNLDRIDTARMKYDGFYTYPTSSGKEVNVYIMDTGVRMTHDEFKDRVILGGVFCDECKDGDDEYGHGTHVAGTVAGTTYGVAKLANIINVRVGDASGSIDFLAITKGVNYVINAHKNDTKKNSIINMSFHLEYSEAMVKLVEECTDNGIHVVVSAGNSNIDACSITPAAAPSAITVACSDKSDQMAYFSNYGPCVDIYAPGVKILSAYIKSDTDNTYLDGTSMSAPHVAGAIALYISVYGNLPPSDMTNAIISLSTKNLIKEIPNNNDDSYLLRVPH</sequence>
<organism evidence="8 9">
    <name type="scientific">Dentiscutata erythropus</name>
    <dbReference type="NCBI Taxonomy" id="1348616"/>
    <lineage>
        <taxon>Eukaryota</taxon>
        <taxon>Fungi</taxon>
        <taxon>Fungi incertae sedis</taxon>
        <taxon>Mucoromycota</taxon>
        <taxon>Glomeromycotina</taxon>
        <taxon>Glomeromycetes</taxon>
        <taxon>Diversisporales</taxon>
        <taxon>Gigasporaceae</taxon>
        <taxon>Dentiscutata</taxon>
    </lineage>
</organism>
<evidence type="ECO:0000259" key="7">
    <source>
        <dbReference type="Pfam" id="PF00082"/>
    </source>
</evidence>
<dbReference type="GO" id="GO:0005615">
    <property type="term" value="C:extracellular space"/>
    <property type="evidence" value="ECO:0007669"/>
    <property type="project" value="TreeGrafter"/>
</dbReference>
<evidence type="ECO:0000256" key="2">
    <source>
        <dbReference type="ARBA" id="ARBA00022670"/>
    </source>
</evidence>
<dbReference type="InterPro" id="IPR034193">
    <property type="entry name" value="PCSK9_ProteinaseK-like"/>
</dbReference>
<keyword evidence="2 5" id="KW-0645">Protease</keyword>
<dbReference type="AlphaFoldDB" id="A0A9N8VKJ0"/>
<feature type="active site" description="Charge relay system" evidence="5">
    <location>
        <position position="311"/>
    </location>
</feature>
<dbReference type="InterPro" id="IPR022398">
    <property type="entry name" value="Peptidase_S8_His-AS"/>
</dbReference>
<dbReference type="PROSITE" id="PS51892">
    <property type="entry name" value="SUBTILASE"/>
    <property type="match status" value="1"/>
</dbReference>
<dbReference type="GO" id="GO:0004252">
    <property type="term" value="F:serine-type endopeptidase activity"/>
    <property type="evidence" value="ECO:0007669"/>
    <property type="project" value="UniProtKB-UniRule"/>
</dbReference>
<feature type="domain" description="Peptidase S8/S53" evidence="7">
    <location>
        <begin position="113"/>
        <end position="347"/>
    </location>
</feature>
<evidence type="ECO:0000256" key="4">
    <source>
        <dbReference type="ARBA" id="ARBA00022825"/>
    </source>
</evidence>
<comment type="caution">
    <text evidence="8">The sequence shown here is derived from an EMBL/GenBank/DDBJ whole genome shotgun (WGS) entry which is preliminary data.</text>
</comment>
<accession>A0A9N8VKJ0</accession>
<dbReference type="CDD" id="cd04077">
    <property type="entry name" value="Peptidases_S8_PCSK9_ProteinaseK_like"/>
    <property type="match status" value="1"/>
</dbReference>
<evidence type="ECO:0000256" key="3">
    <source>
        <dbReference type="ARBA" id="ARBA00022801"/>
    </source>
</evidence>
<dbReference type="Pfam" id="PF00082">
    <property type="entry name" value="Peptidase_S8"/>
    <property type="match status" value="1"/>
</dbReference>
<dbReference type="SUPFAM" id="SSF52743">
    <property type="entry name" value="Subtilisin-like"/>
    <property type="match status" value="1"/>
</dbReference>
<dbReference type="InterPro" id="IPR023828">
    <property type="entry name" value="Peptidase_S8_Ser-AS"/>
</dbReference>